<organism evidence="2 3">
    <name type="scientific">Ambispora leptoticha</name>
    <dbReference type="NCBI Taxonomy" id="144679"/>
    <lineage>
        <taxon>Eukaryota</taxon>
        <taxon>Fungi</taxon>
        <taxon>Fungi incertae sedis</taxon>
        <taxon>Mucoromycota</taxon>
        <taxon>Glomeromycotina</taxon>
        <taxon>Glomeromycetes</taxon>
        <taxon>Archaeosporales</taxon>
        <taxon>Ambisporaceae</taxon>
        <taxon>Ambispora</taxon>
    </lineage>
</organism>
<gene>
    <name evidence="2" type="ORF">ALEPTO_LOCUS12120</name>
</gene>
<feature type="coiled-coil region" evidence="1">
    <location>
        <begin position="141"/>
        <end position="175"/>
    </location>
</feature>
<comment type="caution">
    <text evidence="2">The sequence shown here is derived from an EMBL/GenBank/DDBJ whole genome shotgun (WGS) entry which is preliminary data.</text>
</comment>
<protein>
    <submittedName>
        <fullName evidence="2">10515_t:CDS:1</fullName>
    </submittedName>
</protein>
<dbReference type="Proteomes" id="UP000789508">
    <property type="component" value="Unassembled WGS sequence"/>
</dbReference>
<proteinExistence type="predicted"/>
<evidence type="ECO:0000313" key="3">
    <source>
        <dbReference type="Proteomes" id="UP000789508"/>
    </source>
</evidence>
<feature type="non-terminal residue" evidence="2">
    <location>
        <position position="555"/>
    </location>
</feature>
<evidence type="ECO:0000256" key="1">
    <source>
        <dbReference type="SAM" id="Coils"/>
    </source>
</evidence>
<dbReference type="AlphaFoldDB" id="A0A9N9I2H8"/>
<evidence type="ECO:0000313" key="2">
    <source>
        <dbReference type="EMBL" id="CAG8717140.1"/>
    </source>
</evidence>
<keyword evidence="3" id="KW-1185">Reference proteome</keyword>
<reference evidence="2" key="1">
    <citation type="submission" date="2021-06" db="EMBL/GenBank/DDBJ databases">
        <authorList>
            <person name="Kallberg Y."/>
            <person name="Tangrot J."/>
            <person name="Rosling A."/>
        </authorList>
    </citation>
    <scope>NUCLEOTIDE SEQUENCE</scope>
    <source>
        <strain evidence="2">FL130A</strain>
    </source>
</reference>
<dbReference type="EMBL" id="CAJVPS010024707">
    <property type="protein sequence ID" value="CAG8717140.1"/>
    <property type="molecule type" value="Genomic_DNA"/>
</dbReference>
<keyword evidence="1" id="KW-0175">Coiled coil</keyword>
<feature type="non-terminal residue" evidence="2">
    <location>
        <position position="1"/>
    </location>
</feature>
<accession>A0A9N9I2H8</accession>
<sequence>SKYPSGQRGEIKEVKIRPRNFDEVIKVTFSNSGFNQRKFRTVTEEWKEEIGGGSYTGEDNPPSNFPGGRYFTNPENAYDPYLHLELTFLNNPELTKEDIEILRNPPQGVVFNLPTRKERELEKQLNERISPEELAEIFQVQMDFQEKLRQEKEQNRILREQLEEILQRNEQEQLVARIEVNNHLSVDRTGNLINAVEYDENGNILCIGKNNIENWEQIFQTIRNYMANRPHQFRLGDNTQDESPHLNNGTNLITSLLTGSNGRTRTRKIFHQSGNSLHPAAFTEEQFEELKNLIPNSCKIRGCYTLFADPYPYGAMQPDTYTVTNNVCLYHRAMGETYNGDGHNNNPPPTTQTIQFTIGTVEKNGDLSAGNTITITNAQFGSTKKPGMNPGGGSYGTFVRRTSENTALDFFEEETFQFLDESQPLNSPDNSQINANNEKIKQVKLNLKSNIYRIYNNNKRKLDEKKNRSNTNIPKSELEKLREEVKQKIFEVLNDKYNLRYINLTTLANGKYQNWEEDIDKLATSSEINDYVGVFLTALKEAGAKEKEQAKNKKD</sequence>
<dbReference type="OrthoDB" id="2449471at2759"/>
<name>A0A9N9I2H8_9GLOM</name>